<evidence type="ECO:0000313" key="2">
    <source>
        <dbReference type="EMBL" id="EIE89736.1"/>
    </source>
</evidence>
<reference evidence="2 3" key="1">
    <citation type="journal article" date="2009" name="PLoS Genet.">
        <title>Genomic analysis of the basal lineage fungus Rhizopus oryzae reveals a whole-genome duplication.</title>
        <authorList>
            <person name="Ma L.-J."/>
            <person name="Ibrahim A.S."/>
            <person name="Skory C."/>
            <person name="Grabherr M.G."/>
            <person name="Burger G."/>
            <person name="Butler M."/>
            <person name="Elias M."/>
            <person name="Idnurm A."/>
            <person name="Lang B.F."/>
            <person name="Sone T."/>
            <person name="Abe A."/>
            <person name="Calvo S.E."/>
            <person name="Corrochano L.M."/>
            <person name="Engels R."/>
            <person name="Fu J."/>
            <person name="Hansberg W."/>
            <person name="Kim J.-M."/>
            <person name="Kodira C.D."/>
            <person name="Koehrsen M.J."/>
            <person name="Liu B."/>
            <person name="Miranda-Saavedra D."/>
            <person name="O'Leary S."/>
            <person name="Ortiz-Castellanos L."/>
            <person name="Poulter R."/>
            <person name="Rodriguez-Romero J."/>
            <person name="Ruiz-Herrera J."/>
            <person name="Shen Y.-Q."/>
            <person name="Zeng Q."/>
            <person name="Galagan J."/>
            <person name="Birren B.W."/>
            <person name="Cuomo C.A."/>
            <person name="Wickes B.L."/>
        </authorList>
    </citation>
    <scope>NUCLEOTIDE SEQUENCE [LARGE SCALE GENOMIC DNA]</scope>
    <source>
        <strain evidence="3">RA 99-880 / ATCC MYA-4621 / FGSC 9543 / NRRL 43880</strain>
    </source>
</reference>
<keyword evidence="3" id="KW-1185">Reference proteome</keyword>
<gene>
    <name evidence="2" type="ORF">RO3G_14447</name>
</gene>
<evidence type="ECO:0000313" key="3">
    <source>
        <dbReference type="Proteomes" id="UP000009138"/>
    </source>
</evidence>
<organism evidence="2 3">
    <name type="scientific">Rhizopus delemar (strain RA 99-880 / ATCC MYA-4621 / FGSC 9543 / NRRL 43880)</name>
    <name type="common">Mucormycosis agent</name>
    <name type="synonym">Rhizopus arrhizus var. delemar</name>
    <dbReference type="NCBI Taxonomy" id="246409"/>
    <lineage>
        <taxon>Eukaryota</taxon>
        <taxon>Fungi</taxon>
        <taxon>Fungi incertae sedis</taxon>
        <taxon>Mucoromycota</taxon>
        <taxon>Mucoromycotina</taxon>
        <taxon>Mucoromycetes</taxon>
        <taxon>Mucorales</taxon>
        <taxon>Mucorineae</taxon>
        <taxon>Rhizopodaceae</taxon>
        <taxon>Rhizopus</taxon>
    </lineage>
</organism>
<dbReference type="OrthoDB" id="2286231at2759"/>
<dbReference type="Proteomes" id="UP000009138">
    <property type="component" value="Unassembled WGS sequence"/>
</dbReference>
<sequence>MPIHPCIALGLFLANCAMDMNDTLCPNDPTIHYLSYALQRYQCQSDDQHTSDTLTQKYSDTMEEASSSISTSISITTNPTRIENIGFTVESITPYKHNMLFGENHVDTRKPKRGFKRMDRLACIE</sequence>
<proteinExistence type="predicted"/>
<feature type="chain" id="PRO_5003638196" evidence="1">
    <location>
        <begin position="19"/>
        <end position="125"/>
    </location>
</feature>
<dbReference type="GeneID" id="93621412"/>
<dbReference type="RefSeq" id="XP_067525132.1">
    <property type="nucleotide sequence ID" value="XM_067669031.1"/>
</dbReference>
<accession>I1CMQ6</accession>
<dbReference type="InParanoid" id="I1CMQ6"/>
<feature type="signal peptide" evidence="1">
    <location>
        <begin position="1"/>
        <end position="18"/>
    </location>
</feature>
<keyword evidence="1" id="KW-0732">Signal</keyword>
<dbReference type="VEuPathDB" id="FungiDB:RO3G_14447"/>
<evidence type="ECO:0000256" key="1">
    <source>
        <dbReference type="SAM" id="SignalP"/>
    </source>
</evidence>
<dbReference type="AlphaFoldDB" id="I1CMQ6"/>
<dbReference type="EMBL" id="CH476745">
    <property type="protein sequence ID" value="EIE89736.1"/>
    <property type="molecule type" value="Genomic_DNA"/>
</dbReference>
<protein>
    <submittedName>
        <fullName evidence="2">Uncharacterized protein</fullName>
    </submittedName>
</protein>
<name>I1CMQ6_RHIO9</name>